<dbReference type="GO" id="GO:0004485">
    <property type="term" value="F:methylcrotonoyl-CoA carboxylase activity"/>
    <property type="evidence" value="ECO:0007669"/>
    <property type="project" value="UniProtKB-EC"/>
</dbReference>
<dbReference type="InterPro" id="IPR011761">
    <property type="entry name" value="ATP-grasp"/>
</dbReference>
<dbReference type="Pfam" id="PF00289">
    <property type="entry name" value="Biotin_carb_N"/>
    <property type="match status" value="1"/>
</dbReference>
<accession>A0A2Y9DWJ0</accession>
<dbReference type="SUPFAM" id="SSF52440">
    <property type="entry name" value="PreATP-grasp domain"/>
    <property type="match status" value="1"/>
</dbReference>
<evidence type="ECO:0000256" key="19">
    <source>
        <dbReference type="SAM" id="MobiDB-lite"/>
    </source>
</evidence>
<keyword evidence="23" id="KW-1185">Reference proteome</keyword>
<dbReference type="InterPro" id="IPR016185">
    <property type="entry name" value="PreATP-grasp_dom_sf"/>
</dbReference>
<protein>
    <recommendedName>
        <fullName evidence="14">Methylcrotonoyl-CoA carboxylase subunit alpha, mitochondrial</fullName>
        <ecNumber evidence="10">6.4.1.4</ecNumber>
    </recommendedName>
    <alternativeName>
        <fullName evidence="15">3-methylcrotonyl-CoA carboxylase 1</fullName>
    </alternativeName>
    <alternativeName>
        <fullName evidence="16">3-methylcrotonyl-CoA carboxylase biotin-containing subunit</fullName>
    </alternativeName>
    <alternativeName>
        <fullName evidence="17">3-methylcrotonyl-CoA:carbon dioxide ligase subunit alpha</fullName>
    </alternativeName>
</protein>
<dbReference type="PROSITE" id="PS50979">
    <property type="entry name" value="BC"/>
    <property type="match status" value="1"/>
</dbReference>
<dbReference type="Gene3D" id="3.30.470.20">
    <property type="entry name" value="ATP-grasp fold, B domain"/>
    <property type="match status" value="1"/>
</dbReference>
<evidence type="ECO:0000256" key="12">
    <source>
        <dbReference type="ARBA" id="ARBA00055202"/>
    </source>
</evidence>
<evidence type="ECO:0000256" key="16">
    <source>
        <dbReference type="ARBA" id="ARBA00076418"/>
    </source>
</evidence>
<dbReference type="SMART" id="SM00878">
    <property type="entry name" value="Biotin_carb_C"/>
    <property type="match status" value="1"/>
</dbReference>
<keyword evidence="4 18" id="KW-0547">Nucleotide-binding</keyword>
<dbReference type="Proteomes" id="UP000248480">
    <property type="component" value="Unplaced"/>
</dbReference>
<dbReference type="PANTHER" id="PTHR18866:SF33">
    <property type="entry name" value="METHYLCROTONOYL-COA CARBOXYLASE SUBUNIT ALPHA, MITOCHONDRIAL-RELATED"/>
    <property type="match status" value="1"/>
</dbReference>
<comment type="catalytic activity">
    <reaction evidence="11">
        <text>3-methylbut-2-enoyl-CoA + hydrogencarbonate + ATP = 3-methyl-(2E)-glutaconyl-CoA + ADP + phosphate + H(+)</text>
        <dbReference type="Rhea" id="RHEA:13589"/>
        <dbReference type="ChEBI" id="CHEBI:15378"/>
        <dbReference type="ChEBI" id="CHEBI:17544"/>
        <dbReference type="ChEBI" id="CHEBI:30616"/>
        <dbReference type="ChEBI" id="CHEBI:43474"/>
        <dbReference type="ChEBI" id="CHEBI:57344"/>
        <dbReference type="ChEBI" id="CHEBI:57346"/>
        <dbReference type="ChEBI" id="CHEBI:456216"/>
        <dbReference type="EC" id="6.4.1.4"/>
    </reaction>
</comment>
<dbReference type="GO" id="GO:0005759">
    <property type="term" value="C:mitochondrial matrix"/>
    <property type="evidence" value="ECO:0007669"/>
    <property type="project" value="UniProtKB-SubCell"/>
</dbReference>
<dbReference type="CTD" id="56922"/>
<dbReference type="InterPro" id="IPR005482">
    <property type="entry name" value="Biotin_COase_C"/>
</dbReference>
<evidence type="ECO:0000259" key="21">
    <source>
        <dbReference type="PROSITE" id="PS50975"/>
    </source>
</evidence>
<dbReference type="PROSITE" id="PS00867">
    <property type="entry name" value="CPSASE_2"/>
    <property type="match status" value="1"/>
</dbReference>
<sequence>MAAASAVSMLLVAAERNQWQRLPSLRLPPRRWTGKQRSMKYTTTTGRSITKVLIANRGEIACRVMRTARKMGIQSVAVYSEADRNSIHVDMADEAYCIGPAPSQQSYLAMEKIIQVAKVSAAQAVHPGYGFLSENPEFAELCKQEGIIFIGPPSSAIRDMGVKSTSKSIMAAAGIPVIEGYHGEDQSDQCMKEHAGRIGYPVMVKAVCGGGGKGMRIVRSEKEFQEQLESARREAKKCFNDDAVLIEKFVDTPRHVEVQVFGDHHGNTVYLFERDCSVQRRHQKIIEEAPGPGIEAEVRRKLGEAAVRAAKAVNYVGAGTVEFIMDSKHNFYFMEMNTRLQVEHPVTEMITGTDLVEWQLRIAAGEKIPLSQEEITLQGHAFEARIYAEDPNNNFMPVAGQIVHLSTPQTDLCTRIETGVREGDEVLVHYDPMVAKLVVWAADRQAALTKLRYSLRQYNIVGLHTNIDFLLSLSGHPDFEAGNVHTDFIPQHHTELFPAQRATAKELLCQAALGLILKERAATDAFRLKAQDRFSPFASSSGRRLNICYTRNMTLRDGKNNVAIAVTYNHDGSYSMQIDDKTFRVLGDLHSEGDCTYLKCSVDGVASKAKLIILENTTYLFPQEGSVQIDFPVPKYMSSVSAEGTQGGTVAPMTGIIEKVFVKAGDKVKAGDSLMVMIAMKMEHTIKAPKDGTIKNVFHQEGSQANRHAPLVEFEEEESDKRESE</sequence>
<dbReference type="Gene3D" id="3.40.50.20">
    <property type="match status" value="1"/>
</dbReference>
<dbReference type="FunFam" id="2.40.50.100:FF:000003">
    <property type="entry name" value="Acetyl-CoA carboxylase biotin carboxyl carrier protein"/>
    <property type="match status" value="1"/>
</dbReference>
<dbReference type="NCBIfam" id="NF006367">
    <property type="entry name" value="PRK08591.1"/>
    <property type="match status" value="1"/>
</dbReference>
<dbReference type="SUPFAM" id="SSF51246">
    <property type="entry name" value="Rudiment single hybrid motif"/>
    <property type="match status" value="1"/>
</dbReference>
<evidence type="ECO:0000256" key="1">
    <source>
        <dbReference type="ARBA" id="ARBA00001953"/>
    </source>
</evidence>
<evidence type="ECO:0000259" key="20">
    <source>
        <dbReference type="PROSITE" id="PS50968"/>
    </source>
</evidence>
<evidence type="ECO:0000313" key="23">
    <source>
        <dbReference type="Proteomes" id="UP000248480"/>
    </source>
</evidence>
<dbReference type="GeneID" id="101343112"/>
<evidence type="ECO:0000256" key="7">
    <source>
        <dbReference type="ARBA" id="ARBA00023128"/>
    </source>
</evidence>
<evidence type="ECO:0000256" key="9">
    <source>
        <dbReference type="ARBA" id="ARBA00025711"/>
    </source>
</evidence>
<dbReference type="PROSITE" id="PS50975">
    <property type="entry name" value="ATP_GRASP"/>
    <property type="match status" value="1"/>
</dbReference>
<dbReference type="InterPro" id="IPR001882">
    <property type="entry name" value="Biotin_BS"/>
</dbReference>
<dbReference type="KEGG" id="tmu:101343112"/>
<dbReference type="FunFam" id="3.40.50.20:FF:000010">
    <property type="entry name" value="Propionyl-CoA carboxylase subunit alpha"/>
    <property type="match status" value="1"/>
</dbReference>
<keyword evidence="7" id="KW-0496">Mitochondrion</keyword>
<dbReference type="InterPro" id="IPR005479">
    <property type="entry name" value="CPAse_ATP-bd"/>
</dbReference>
<comment type="function">
    <text evidence="12">Biotin-attachment subunit of the 3-methylcrotonyl-CoA carboxylase, an enzyme that catalyzes the conversion of 3-methylcrotonyl-CoA to 3-methylglutaconyl-CoA, a critical step for leucine and isovaleric acid catabolism.</text>
</comment>
<name>A0A2Y9DWJ0_TRIMA</name>
<comment type="subunit">
    <text evidence="13">Probably a dodecamer composed of six biotin-containing alpha subunits (MCCC1) and six beta (MCCC2) subunits. Interacts (via the biotin carboxylation domain) with SIRT4.</text>
</comment>
<feature type="domain" description="ATP-grasp" evidence="21">
    <location>
        <begin position="167"/>
        <end position="364"/>
    </location>
</feature>
<dbReference type="PANTHER" id="PTHR18866">
    <property type="entry name" value="CARBOXYLASE:PYRUVATE/ACETYL-COA/PROPIONYL-COA CARBOXYLASE"/>
    <property type="match status" value="1"/>
</dbReference>
<evidence type="ECO:0000256" key="3">
    <source>
        <dbReference type="ARBA" id="ARBA00022598"/>
    </source>
</evidence>
<dbReference type="RefSeq" id="XP_004382357.1">
    <property type="nucleotide sequence ID" value="XM_004382300.1"/>
</dbReference>
<dbReference type="Gene3D" id="3.30.700.40">
    <property type="match status" value="1"/>
</dbReference>
<dbReference type="InterPro" id="IPR011054">
    <property type="entry name" value="Rudment_hybrid_motif"/>
</dbReference>
<dbReference type="Gene3D" id="2.40.50.100">
    <property type="match status" value="1"/>
</dbReference>
<evidence type="ECO:0000256" key="14">
    <source>
        <dbReference type="ARBA" id="ARBA00070568"/>
    </source>
</evidence>
<dbReference type="Pfam" id="PF00364">
    <property type="entry name" value="Biotin_lipoyl"/>
    <property type="match status" value="1"/>
</dbReference>
<dbReference type="FunFam" id="3.30.470.20:FF:000028">
    <property type="entry name" value="Methylcrotonoyl-CoA carboxylase subunit alpha, mitochondrial"/>
    <property type="match status" value="1"/>
</dbReference>
<evidence type="ECO:0000256" key="15">
    <source>
        <dbReference type="ARBA" id="ARBA00076115"/>
    </source>
</evidence>
<evidence type="ECO:0000256" key="17">
    <source>
        <dbReference type="ARBA" id="ARBA00082627"/>
    </source>
</evidence>
<dbReference type="CDD" id="cd06850">
    <property type="entry name" value="biotinyl_domain"/>
    <property type="match status" value="1"/>
</dbReference>
<organism evidence="23 24">
    <name type="scientific">Trichechus manatus latirostris</name>
    <name type="common">Florida manatee</name>
    <dbReference type="NCBI Taxonomy" id="127582"/>
    <lineage>
        <taxon>Eukaryota</taxon>
        <taxon>Metazoa</taxon>
        <taxon>Chordata</taxon>
        <taxon>Craniata</taxon>
        <taxon>Vertebrata</taxon>
        <taxon>Euteleostomi</taxon>
        <taxon>Mammalia</taxon>
        <taxon>Eutheria</taxon>
        <taxon>Afrotheria</taxon>
        <taxon>Sirenia</taxon>
        <taxon>Trichechidae</taxon>
        <taxon>Trichechus</taxon>
    </lineage>
</organism>
<comment type="subcellular location">
    <subcellularLocation>
        <location evidence="2">Mitochondrion matrix</location>
    </subcellularLocation>
</comment>
<comment type="cofactor">
    <cofactor evidence="1">
        <name>biotin</name>
        <dbReference type="ChEBI" id="CHEBI:57586"/>
    </cofactor>
</comment>
<keyword evidence="8" id="KW-0092">Biotin</keyword>
<dbReference type="EC" id="6.4.1.4" evidence="10"/>
<evidence type="ECO:0000313" key="24">
    <source>
        <dbReference type="RefSeq" id="XP_004382357.1"/>
    </source>
</evidence>
<keyword evidence="6" id="KW-0809">Transit peptide</keyword>
<gene>
    <name evidence="24" type="primary">MCCC1</name>
</gene>
<evidence type="ECO:0000256" key="5">
    <source>
        <dbReference type="ARBA" id="ARBA00022840"/>
    </source>
</evidence>
<dbReference type="InterPro" id="IPR011764">
    <property type="entry name" value="Biotin_carboxylation_dom"/>
</dbReference>
<dbReference type="InterPro" id="IPR013815">
    <property type="entry name" value="ATP_grasp_subdomain_1"/>
</dbReference>
<dbReference type="OrthoDB" id="196847at2759"/>
<dbReference type="PROSITE" id="PS00188">
    <property type="entry name" value="BIOTIN"/>
    <property type="match status" value="1"/>
</dbReference>
<evidence type="ECO:0000256" key="11">
    <source>
        <dbReference type="ARBA" id="ARBA00052347"/>
    </source>
</evidence>
<dbReference type="InterPro" id="IPR000089">
    <property type="entry name" value="Biotin_lipoyl"/>
</dbReference>
<feature type="domain" description="Biotin carboxylation" evidence="22">
    <location>
        <begin position="48"/>
        <end position="494"/>
    </location>
</feature>
<dbReference type="Pfam" id="PF02785">
    <property type="entry name" value="Biotin_carb_C"/>
    <property type="match status" value="1"/>
</dbReference>
<dbReference type="InterPro" id="IPR005481">
    <property type="entry name" value="BC-like_N"/>
</dbReference>
<comment type="pathway">
    <text evidence="9">Amino-acid degradation; L-leucine degradation; (S)-3-hydroxy-3-methylglutaryl-CoA from 3-isovaleryl-CoA: step 2/3.</text>
</comment>
<reference evidence="24" key="1">
    <citation type="submission" date="2025-08" db="UniProtKB">
        <authorList>
            <consortium name="RefSeq"/>
        </authorList>
    </citation>
    <scope>IDENTIFICATION</scope>
</reference>
<proteinExistence type="predicted"/>
<evidence type="ECO:0000256" key="13">
    <source>
        <dbReference type="ARBA" id="ARBA00065291"/>
    </source>
</evidence>
<dbReference type="Gene3D" id="3.30.1490.20">
    <property type="entry name" value="ATP-grasp fold, A domain"/>
    <property type="match status" value="1"/>
</dbReference>
<keyword evidence="5 18" id="KW-0067">ATP-binding</keyword>
<dbReference type="SUPFAM" id="SSF51230">
    <property type="entry name" value="Single hybrid motif"/>
    <property type="match status" value="1"/>
</dbReference>
<dbReference type="GO" id="GO:0005524">
    <property type="term" value="F:ATP binding"/>
    <property type="evidence" value="ECO:0007669"/>
    <property type="project" value="UniProtKB-UniRule"/>
</dbReference>
<evidence type="ECO:0000256" key="8">
    <source>
        <dbReference type="ARBA" id="ARBA00023267"/>
    </source>
</evidence>
<evidence type="ECO:0000256" key="10">
    <source>
        <dbReference type="ARBA" id="ARBA00026116"/>
    </source>
</evidence>
<dbReference type="FunFam" id="3.30.1490.20:FF:000003">
    <property type="entry name" value="acetyl-CoA carboxylase isoform X1"/>
    <property type="match status" value="1"/>
</dbReference>
<evidence type="ECO:0000256" key="4">
    <source>
        <dbReference type="ARBA" id="ARBA00022741"/>
    </source>
</evidence>
<feature type="domain" description="Lipoyl-binding" evidence="20">
    <location>
        <begin position="643"/>
        <end position="715"/>
    </location>
</feature>
<dbReference type="SUPFAM" id="SSF56059">
    <property type="entry name" value="Glutathione synthetase ATP-binding domain-like"/>
    <property type="match status" value="1"/>
</dbReference>
<evidence type="ECO:0000256" key="6">
    <source>
        <dbReference type="ARBA" id="ARBA00022946"/>
    </source>
</evidence>
<feature type="region of interest" description="Disordered" evidence="19">
    <location>
        <begin position="702"/>
        <end position="725"/>
    </location>
</feature>
<keyword evidence="3" id="KW-0436">Ligase</keyword>
<dbReference type="Pfam" id="PF02786">
    <property type="entry name" value="CPSase_L_D2"/>
    <property type="match status" value="1"/>
</dbReference>
<dbReference type="PROSITE" id="PS50968">
    <property type="entry name" value="BIOTINYL_LIPOYL"/>
    <property type="match status" value="1"/>
</dbReference>
<dbReference type="AlphaFoldDB" id="A0A2Y9DWJ0"/>
<dbReference type="InterPro" id="IPR050856">
    <property type="entry name" value="Biotin_carboxylase_complex"/>
</dbReference>
<evidence type="ECO:0000256" key="18">
    <source>
        <dbReference type="PROSITE-ProRule" id="PRU00409"/>
    </source>
</evidence>
<evidence type="ECO:0000259" key="22">
    <source>
        <dbReference type="PROSITE" id="PS50979"/>
    </source>
</evidence>
<evidence type="ECO:0000256" key="2">
    <source>
        <dbReference type="ARBA" id="ARBA00004305"/>
    </source>
</evidence>
<dbReference type="InterPro" id="IPR011053">
    <property type="entry name" value="Single_hybrid_motif"/>
</dbReference>
<dbReference type="GO" id="GO:0046872">
    <property type="term" value="F:metal ion binding"/>
    <property type="evidence" value="ECO:0007669"/>
    <property type="project" value="InterPro"/>
</dbReference>